<proteinExistence type="predicted"/>
<feature type="modified residue" description="4-aspartylphosphate" evidence="3">
    <location>
        <position position="58"/>
    </location>
</feature>
<evidence type="ECO:0000256" key="1">
    <source>
        <dbReference type="ARBA" id="ARBA00022553"/>
    </source>
</evidence>
<dbReference type="GO" id="GO:0000160">
    <property type="term" value="P:phosphorelay signal transduction system"/>
    <property type="evidence" value="ECO:0007669"/>
    <property type="project" value="InterPro"/>
</dbReference>
<dbReference type="InterPro" id="IPR001789">
    <property type="entry name" value="Sig_transdc_resp-reg_receiver"/>
</dbReference>
<dbReference type="PROSITE" id="PS50043">
    <property type="entry name" value="HTH_LUXR_2"/>
    <property type="match status" value="1"/>
</dbReference>
<dbReference type="InterPro" id="IPR000792">
    <property type="entry name" value="Tscrpt_reg_LuxR_C"/>
</dbReference>
<evidence type="ECO:0000313" key="11">
    <source>
        <dbReference type="Proteomes" id="UP000248729"/>
    </source>
</evidence>
<dbReference type="RefSeq" id="WP_102955471.1">
    <property type="nucleotide sequence ID" value="NZ_JAPWHJ010000008.1"/>
</dbReference>
<dbReference type="PROSITE" id="PS00622">
    <property type="entry name" value="HTH_LUXR_1"/>
    <property type="match status" value="1"/>
</dbReference>
<dbReference type="PROSITE" id="PS50110">
    <property type="entry name" value="RESPONSE_REGULATORY"/>
    <property type="match status" value="1"/>
</dbReference>
<dbReference type="Proteomes" id="UP000248729">
    <property type="component" value="Unassembled WGS sequence"/>
</dbReference>
<dbReference type="SUPFAM" id="SSF46894">
    <property type="entry name" value="C-terminal effector domain of the bipartite response regulators"/>
    <property type="match status" value="1"/>
</dbReference>
<dbReference type="OrthoDB" id="9796655at2"/>
<organism evidence="7 9">
    <name type="scientific">Vibrio diazotrophicus</name>
    <dbReference type="NCBI Taxonomy" id="685"/>
    <lineage>
        <taxon>Bacteria</taxon>
        <taxon>Pseudomonadati</taxon>
        <taxon>Pseudomonadota</taxon>
        <taxon>Gammaproteobacteria</taxon>
        <taxon>Vibrionales</taxon>
        <taxon>Vibrionaceae</taxon>
        <taxon>Vibrio</taxon>
    </lineage>
</organism>
<dbReference type="InterPro" id="IPR051015">
    <property type="entry name" value="EvgA-like"/>
</dbReference>
<evidence type="ECO:0000313" key="9">
    <source>
        <dbReference type="Proteomes" id="UP000236449"/>
    </source>
</evidence>
<dbReference type="CDD" id="cd17535">
    <property type="entry name" value="REC_NarL-like"/>
    <property type="match status" value="1"/>
</dbReference>
<evidence type="ECO:0000256" key="2">
    <source>
        <dbReference type="ARBA" id="ARBA00023125"/>
    </source>
</evidence>
<dbReference type="GO" id="GO:0003677">
    <property type="term" value="F:DNA binding"/>
    <property type="evidence" value="ECO:0007669"/>
    <property type="project" value="UniProtKB-KW"/>
</dbReference>
<dbReference type="EMBL" id="POSK01000022">
    <property type="protein sequence ID" value="PNI01364.1"/>
    <property type="molecule type" value="Genomic_DNA"/>
</dbReference>
<accession>A0A2J8HCM8</accession>
<evidence type="ECO:0000256" key="3">
    <source>
        <dbReference type="PROSITE-ProRule" id="PRU00169"/>
    </source>
</evidence>
<dbReference type="CDD" id="cd06170">
    <property type="entry name" value="LuxR_C_like"/>
    <property type="match status" value="1"/>
</dbReference>
<dbReference type="SMART" id="SM00421">
    <property type="entry name" value="HTH_LUXR"/>
    <property type="match status" value="1"/>
</dbReference>
<protein>
    <submittedName>
        <fullName evidence="7">DNA-binding response regulator</fullName>
    </submittedName>
    <submittedName>
        <fullName evidence="8">LuxR family two component transcriptional regulator</fullName>
    </submittedName>
</protein>
<evidence type="ECO:0000259" key="5">
    <source>
        <dbReference type="PROSITE" id="PS50110"/>
    </source>
</evidence>
<evidence type="ECO:0000259" key="4">
    <source>
        <dbReference type="PROSITE" id="PS50043"/>
    </source>
</evidence>
<dbReference type="GO" id="GO:0006355">
    <property type="term" value="P:regulation of DNA-templated transcription"/>
    <property type="evidence" value="ECO:0007669"/>
    <property type="project" value="InterPro"/>
</dbReference>
<dbReference type="EMBL" id="POSM01000036">
    <property type="protein sequence ID" value="PNH98361.1"/>
    <property type="molecule type" value="Genomic_DNA"/>
</dbReference>
<dbReference type="SMART" id="SM00448">
    <property type="entry name" value="REC"/>
    <property type="match status" value="1"/>
</dbReference>
<dbReference type="EMBL" id="QLTR01000029">
    <property type="protein sequence ID" value="RAS59091.1"/>
    <property type="molecule type" value="Genomic_DNA"/>
</dbReference>
<feature type="domain" description="Response regulatory" evidence="5">
    <location>
        <begin position="7"/>
        <end position="123"/>
    </location>
</feature>
<evidence type="ECO:0000313" key="7">
    <source>
        <dbReference type="EMBL" id="PNI01364.1"/>
    </source>
</evidence>
<dbReference type="InterPro" id="IPR058245">
    <property type="entry name" value="NreC/VraR/RcsB-like_REC"/>
</dbReference>
<dbReference type="Proteomes" id="UP000236449">
    <property type="component" value="Unassembled WGS sequence"/>
</dbReference>
<feature type="domain" description="HTH luxR-type" evidence="4">
    <location>
        <begin position="133"/>
        <end position="197"/>
    </location>
</feature>
<dbReference type="AlphaFoldDB" id="A0A2J8HCM8"/>
<dbReference type="Gene3D" id="3.40.50.2300">
    <property type="match status" value="1"/>
</dbReference>
<keyword evidence="10" id="KW-1185">Reference proteome</keyword>
<dbReference type="PANTHER" id="PTHR45566:SF1">
    <property type="entry name" value="HTH-TYPE TRANSCRIPTIONAL REGULATOR YHJB-RELATED"/>
    <property type="match status" value="1"/>
</dbReference>
<dbReference type="Proteomes" id="UP000236547">
    <property type="component" value="Unassembled WGS sequence"/>
</dbReference>
<gene>
    <name evidence="7" type="ORF">C1N32_20505</name>
    <name evidence="6" type="ORF">C1O25_19135</name>
    <name evidence="8" type="ORF">DET48_1292</name>
</gene>
<keyword evidence="2 7" id="KW-0238">DNA-binding</keyword>
<dbReference type="Pfam" id="PF00196">
    <property type="entry name" value="GerE"/>
    <property type="match status" value="1"/>
</dbReference>
<dbReference type="PANTHER" id="PTHR45566">
    <property type="entry name" value="HTH-TYPE TRANSCRIPTIONAL REGULATOR YHJB-RELATED"/>
    <property type="match status" value="1"/>
</dbReference>
<evidence type="ECO:0000313" key="6">
    <source>
        <dbReference type="EMBL" id="PNH98361.1"/>
    </source>
</evidence>
<dbReference type="PRINTS" id="PR00038">
    <property type="entry name" value="HTHLUXR"/>
</dbReference>
<keyword evidence="1 3" id="KW-0597">Phosphoprotein</keyword>
<dbReference type="Pfam" id="PF00072">
    <property type="entry name" value="Response_reg"/>
    <property type="match status" value="1"/>
</dbReference>
<evidence type="ECO:0000313" key="8">
    <source>
        <dbReference type="EMBL" id="RAS59091.1"/>
    </source>
</evidence>
<dbReference type="InterPro" id="IPR016032">
    <property type="entry name" value="Sig_transdc_resp-reg_C-effctor"/>
</dbReference>
<reference evidence="8 11" key="2">
    <citation type="submission" date="2018-06" db="EMBL/GenBank/DDBJ databases">
        <title>Freshwater and sediment microbial communities from various areas in North America, analyzing microbe dynamics in response to fracking.</title>
        <authorList>
            <person name="Lamendella R."/>
        </authorList>
    </citation>
    <scope>NUCLEOTIDE SEQUENCE [LARGE SCALE GENOMIC DNA]</scope>
    <source>
        <strain evidence="8 11">99A</strain>
    </source>
</reference>
<dbReference type="InterPro" id="IPR036388">
    <property type="entry name" value="WH-like_DNA-bd_sf"/>
</dbReference>
<sequence length="197" mass="22033">MTTNTKTALIIDSFPMVQQAMQQMLLTNNGFDKVLLASDAFTAASALRQHDISLIILDIQLVGFDGLDFLRRMRAKQFAGKILFVSSNEHSMYSNAAKKMGANGYVLKTESTEIIQDAISSVLRGYNVFKHNSDNEFSALSKRETIVYNYLVKGFTNKRISELLSISTKTVSTYKSRILNKCNVDSIIELVQLKESA</sequence>
<dbReference type="Gene3D" id="1.10.10.10">
    <property type="entry name" value="Winged helix-like DNA-binding domain superfamily/Winged helix DNA-binding domain"/>
    <property type="match status" value="1"/>
</dbReference>
<reference evidence="9 10" key="1">
    <citation type="submission" date="2018-01" db="EMBL/GenBank/DDBJ databases">
        <title>Draft genome sequences of six Vibrio diazotrophicus strains isolated from deep-sea sediments of the Baltic Sea.</title>
        <authorList>
            <person name="Castillo D."/>
            <person name="Vandieken V."/>
            <person name="Chiang O."/>
            <person name="Middelboe M."/>
        </authorList>
    </citation>
    <scope>NUCLEOTIDE SEQUENCE [LARGE SCALE GENOMIC DNA]</scope>
    <source>
        <strain evidence="7 9">60.27F</strain>
        <strain evidence="6 10">65.10M</strain>
    </source>
</reference>
<comment type="caution">
    <text evidence="7">The sequence shown here is derived from an EMBL/GenBank/DDBJ whole genome shotgun (WGS) entry which is preliminary data.</text>
</comment>
<evidence type="ECO:0000313" key="10">
    <source>
        <dbReference type="Proteomes" id="UP000236547"/>
    </source>
</evidence>
<name>A0A2J8HCM8_VIBDI</name>
<dbReference type="SUPFAM" id="SSF52172">
    <property type="entry name" value="CheY-like"/>
    <property type="match status" value="1"/>
</dbReference>
<dbReference type="InterPro" id="IPR011006">
    <property type="entry name" value="CheY-like_superfamily"/>
</dbReference>